<feature type="domain" description="Uracil-DNA glycosylase-like" evidence="12">
    <location>
        <begin position="29"/>
        <end position="176"/>
    </location>
</feature>
<evidence type="ECO:0000256" key="9">
    <source>
        <dbReference type="ARBA" id="ARBA00023004"/>
    </source>
</evidence>
<dbReference type="Pfam" id="PF03167">
    <property type="entry name" value="UDG"/>
    <property type="match status" value="1"/>
</dbReference>
<dbReference type="PANTHER" id="PTHR33693:SF1">
    <property type="entry name" value="TYPE-4 URACIL-DNA GLYCOSYLASE"/>
    <property type="match status" value="1"/>
</dbReference>
<evidence type="ECO:0000256" key="5">
    <source>
        <dbReference type="ARBA" id="ARBA00022485"/>
    </source>
</evidence>
<dbReference type="EC" id="3.2.2.27" evidence="3"/>
<keyword evidence="8" id="KW-0378">Hydrolase</keyword>
<dbReference type="SMART" id="SM00986">
    <property type="entry name" value="UDG"/>
    <property type="match status" value="1"/>
</dbReference>
<proteinExistence type="inferred from homology"/>
<dbReference type="InterPro" id="IPR051536">
    <property type="entry name" value="UDG_Type-4/5"/>
</dbReference>
<accession>A0A9D1WRZ7</accession>
<dbReference type="CDD" id="cd10030">
    <property type="entry name" value="UDG-F4_TTUDGA_SPO1dp_like"/>
    <property type="match status" value="1"/>
</dbReference>
<comment type="similarity">
    <text evidence="2">Belongs to the uracil-DNA glycosylase (UDG) superfamily. Type 4 (UDGa) family.</text>
</comment>
<name>A0A9D1WRZ7_9FIRM</name>
<evidence type="ECO:0000259" key="12">
    <source>
        <dbReference type="SMART" id="SM00986"/>
    </source>
</evidence>
<dbReference type="InterPro" id="IPR005122">
    <property type="entry name" value="Uracil-DNA_glycosylase-like"/>
</dbReference>
<organism evidence="13 14">
    <name type="scientific">Candidatus Anaerotruncus excrementipullorum</name>
    <dbReference type="NCBI Taxonomy" id="2838465"/>
    <lineage>
        <taxon>Bacteria</taxon>
        <taxon>Bacillati</taxon>
        <taxon>Bacillota</taxon>
        <taxon>Clostridia</taxon>
        <taxon>Eubacteriales</taxon>
        <taxon>Oscillospiraceae</taxon>
        <taxon>Anaerotruncus</taxon>
    </lineage>
</organism>
<evidence type="ECO:0000256" key="3">
    <source>
        <dbReference type="ARBA" id="ARBA00012030"/>
    </source>
</evidence>
<dbReference type="PANTHER" id="PTHR33693">
    <property type="entry name" value="TYPE-5 URACIL-DNA GLYCOSYLASE"/>
    <property type="match status" value="1"/>
</dbReference>
<evidence type="ECO:0000256" key="10">
    <source>
        <dbReference type="ARBA" id="ARBA00023014"/>
    </source>
</evidence>
<dbReference type="SMART" id="SM00987">
    <property type="entry name" value="UreE_C"/>
    <property type="match status" value="1"/>
</dbReference>
<reference evidence="13" key="2">
    <citation type="submission" date="2021-04" db="EMBL/GenBank/DDBJ databases">
        <authorList>
            <person name="Gilroy R."/>
        </authorList>
    </citation>
    <scope>NUCLEOTIDE SEQUENCE</scope>
    <source>
        <strain evidence="13">CHK188-5543</strain>
    </source>
</reference>
<evidence type="ECO:0000256" key="11">
    <source>
        <dbReference type="ARBA" id="ARBA00023204"/>
    </source>
</evidence>
<sequence length="186" mass="20783">MYETMEALRQAALGCQGCKLCQTRHNVVFGAGNPQSQVMFIGEGPGENEDLQGEPFVGRAGQLLDKMLAHVGLSRQENLYITNMVKCRPPQNRDPEKEEVAACIGFLRNQVHLIRPKVIVCLGRVAACALIDPAFKVTRQHGIFYEKNGFLMMGTFHPAALLRNPRQKPEGLEDLIALRQLLDRQD</sequence>
<dbReference type="EMBL" id="DXES01000166">
    <property type="protein sequence ID" value="HIX66113.1"/>
    <property type="molecule type" value="Genomic_DNA"/>
</dbReference>
<reference evidence="13" key="1">
    <citation type="journal article" date="2021" name="PeerJ">
        <title>Extensive microbial diversity within the chicken gut microbiome revealed by metagenomics and culture.</title>
        <authorList>
            <person name="Gilroy R."/>
            <person name="Ravi A."/>
            <person name="Getino M."/>
            <person name="Pursley I."/>
            <person name="Horton D.L."/>
            <person name="Alikhan N.F."/>
            <person name="Baker D."/>
            <person name="Gharbi K."/>
            <person name="Hall N."/>
            <person name="Watson M."/>
            <person name="Adriaenssens E.M."/>
            <person name="Foster-Nyarko E."/>
            <person name="Jarju S."/>
            <person name="Secka A."/>
            <person name="Antonio M."/>
            <person name="Oren A."/>
            <person name="Chaudhuri R.R."/>
            <person name="La Ragione R."/>
            <person name="Hildebrand F."/>
            <person name="Pallen M.J."/>
        </authorList>
    </citation>
    <scope>NUCLEOTIDE SEQUENCE</scope>
    <source>
        <strain evidence="13">CHK188-5543</strain>
    </source>
</reference>
<evidence type="ECO:0000256" key="4">
    <source>
        <dbReference type="ARBA" id="ARBA00019403"/>
    </source>
</evidence>
<evidence type="ECO:0000313" key="13">
    <source>
        <dbReference type="EMBL" id="HIX66113.1"/>
    </source>
</evidence>
<evidence type="ECO:0000256" key="1">
    <source>
        <dbReference type="ARBA" id="ARBA00001400"/>
    </source>
</evidence>
<evidence type="ECO:0000256" key="8">
    <source>
        <dbReference type="ARBA" id="ARBA00022801"/>
    </source>
</evidence>
<dbReference type="GO" id="GO:0006281">
    <property type="term" value="P:DNA repair"/>
    <property type="evidence" value="ECO:0007669"/>
    <property type="project" value="UniProtKB-KW"/>
</dbReference>
<keyword evidence="6" id="KW-0479">Metal-binding</keyword>
<keyword evidence="5" id="KW-0004">4Fe-4S</keyword>
<evidence type="ECO:0000313" key="14">
    <source>
        <dbReference type="Proteomes" id="UP000886800"/>
    </source>
</evidence>
<evidence type="ECO:0000256" key="6">
    <source>
        <dbReference type="ARBA" id="ARBA00022723"/>
    </source>
</evidence>
<keyword evidence="11" id="KW-0234">DNA repair</keyword>
<dbReference type="Gene3D" id="3.40.470.10">
    <property type="entry name" value="Uracil-DNA glycosylase-like domain"/>
    <property type="match status" value="1"/>
</dbReference>
<dbReference type="InterPro" id="IPR005273">
    <property type="entry name" value="Ura-DNA_glyco_family4"/>
</dbReference>
<evidence type="ECO:0000256" key="2">
    <source>
        <dbReference type="ARBA" id="ARBA00006521"/>
    </source>
</evidence>
<gene>
    <name evidence="13" type="ORF">H9736_07680</name>
</gene>
<comment type="catalytic activity">
    <reaction evidence="1">
        <text>Hydrolyzes single-stranded DNA or mismatched double-stranded DNA and polynucleotides, releasing free uracil.</text>
        <dbReference type="EC" id="3.2.2.27"/>
    </reaction>
</comment>
<keyword evidence="10" id="KW-0411">Iron-sulfur</keyword>
<dbReference type="GO" id="GO:0046872">
    <property type="term" value="F:metal ion binding"/>
    <property type="evidence" value="ECO:0007669"/>
    <property type="project" value="UniProtKB-KW"/>
</dbReference>
<dbReference type="GO" id="GO:0051539">
    <property type="term" value="F:4 iron, 4 sulfur cluster binding"/>
    <property type="evidence" value="ECO:0007669"/>
    <property type="project" value="UniProtKB-KW"/>
</dbReference>
<protein>
    <recommendedName>
        <fullName evidence="4">Type-4 uracil-DNA glycosylase</fullName>
        <ecNumber evidence="3">3.2.2.27</ecNumber>
    </recommendedName>
</protein>
<dbReference type="SUPFAM" id="SSF52141">
    <property type="entry name" value="Uracil-DNA glycosylase-like"/>
    <property type="match status" value="1"/>
</dbReference>
<keyword evidence="9" id="KW-0408">Iron</keyword>
<dbReference type="NCBIfam" id="TIGR00758">
    <property type="entry name" value="UDG_fam4"/>
    <property type="match status" value="1"/>
</dbReference>
<evidence type="ECO:0000256" key="7">
    <source>
        <dbReference type="ARBA" id="ARBA00022763"/>
    </source>
</evidence>
<dbReference type="GO" id="GO:0004844">
    <property type="term" value="F:uracil DNA N-glycosylase activity"/>
    <property type="evidence" value="ECO:0007669"/>
    <property type="project" value="UniProtKB-EC"/>
</dbReference>
<keyword evidence="7" id="KW-0227">DNA damage</keyword>
<dbReference type="InterPro" id="IPR036895">
    <property type="entry name" value="Uracil-DNA_glycosylase-like_sf"/>
</dbReference>
<dbReference type="AlphaFoldDB" id="A0A9D1WRZ7"/>
<comment type="caution">
    <text evidence="13">The sequence shown here is derived from an EMBL/GenBank/DDBJ whole genome shotgun (WGS) entry which is preliminary data.</text>
</comment>
<dbReference type="Proteomes" id="UP000886800">
    <property type="component" value="Unassembled WGS sequence"/>
</dbReference>